<feature type="non-terminal residue" evidence="2">
    <location>
        <position position="1"/>
    </location>
</feature>
<protein>
    <submittedName>
        <fullName evidence="2">Uncharacterized protein</fullName>
    </submittedName>
</protein>
<name>A0A1X6NJ30_PORUM</name>
<evidence type="ECO:0000313" key="3">
    <source>
        <dbReference type="Proteomes" id="UP000218209"/>
    </source>
</evidence>
<evidence type="ECO:0000256" key="1">
    <source>
        <dbReference type="SAM" id="MobiDB-lite"/>
    </source>
</evidence>
<evidence type="ECO:0000313" key="2">
    <source>
        <dbReference type="EMBL" id="OSX68353.1"/>
    </source>
</evidence>
<feature type="compositionally biased region" description="Low complexity" evidence="1">
    <location>
        <begin position="59"/>
        <end position="70"/>
    </location>
</feature>
<reference evidence="2 3" key="1">
    <citation type="submission" date="2017-03" db="EMBL/GenBank/DDBJ databases">
        <title>WGS assembly of Porphyra umbilicalis.</title>
        <authorList>
            <person name="Brawley S.H."/>
            <person name="Blouin N.A."/>
            <person name="Ficko-Blean E."/>
            <person name="Wheeler G.L."/>
            <person name="Lohr M."/>
            <person name="Goodson H.V."/>
            <person name="Jenkins J.W."/>
            <person name="Blaby-Haas C.E."/>
            <person name="Helliwell K.E."/>
            <person name="Chan C."/>
            <person name="Marriage T."/>
            <person name="Bhattacharya D."/>
            <person name="Klein A.S."/>
            <person name="Badis Y."/>
            <person name="Brodie J."/>
            <person name="Cao Y."/>
            <person name="Collen J."/>
            <person name="Dittami S.M."/>
            <person name="Gachon C.M."/>
            <person name="Green B.R."/>
            <person name="Karpowicz S."/>
            <person name="Kim J.W."/>
            <person name="Kudahl U."/>
            <person name="Lin S."/>
            <person name="Michel G."/>
            <person name="Mittag M."/>
            <person name="Olson B.J."/>
            <person name="Pangilinan J."/>
            <person name="Peng Y."/>
            <person name="Qiu H."/>
            <person name="Shu S."/>
            <person name="Singer J.T."/>
            <person name="Smith A.G."/>
            <person name="Sprecher B.N."/>
            <person name="Wagner V."/>
            <person name="Wang W."/>
            <person name="Wang Z.-Y."/>
            <person name="Yan J."/>
            <person name="Yarish C."/>
            <person name="Zoeuner-Riek S."/>
            <person name="Zhuang Y."/>
            <person name="Zou Y."/>
            <person name="Lindquist E.A."/>
            <person name="Grimwood J."/>
            <person name="Barry K."/>
            <person name="Rokhsar D.S."/>
            <person name="Schmutz J."/>
            <person name="Stiller J.W."/>
            <person name="Grossman A.R."/>
            <person name="Prochnik S.E."/>
        </authorList>
    </citation>
    <scope>NUCLEOTIDE SEQUENCE [LARGE SCALE GENOMIC DNA]</scope>
    <source>
        <strain evidence="2">4086291</strain>
    </source>
</reference>
<feature type="compositionally biased region" description="Basic residues" evidence="1">
    <location>
        <begin position="112"/>
        <end position="129"/>
    </location>
</feature>
<proteinExistence type="predicted"/>
<feature type="compositionally biased region" description="Basic residues" evidence="1">
    <location>
        <begin position="37"/>
        <end position="48"/>
    </location>
</feature>
<gene>
    <name evidence="2" type="ORF">BU14_2951s0002</name>
</gene>
<feature type="region of interest" description="Disordered" evidence="1">
    <location>
        <begin position="96"/>
        <end position="129"/>
    </location>
</feature>
<feature type="region of interest" description="Disordered" evidence="1">
    <location>
        <begin position="1"/>
        <end position="70"/>
    </location>
</feature>
<dbReference type="EMBL" id="KV920678">
    <property type="protein sequence ID" value="OSX68353.1"/>
    <property type="molecule type" value="Genomic_DNA"/>
</dbReference>
<accession>A0A1X6NJ30</accession>
<feature type="compositionally biased region" description="Low complexity" evidence="1">
    <location>
        <begin position="96"/>
        <end position="105"/>
    </location>
</feature>
<keyword evidence="3" id="KW-1185">Reference proteome</keyword>
<dbReference type="AlphaFoldDB" id="A0A1X6NJ30"/>
<sequence>RRRNDNAGGHALSPHARAHGRVDAARNGGRALSSPRHDRRRAAARAPRRVGGGRPLWHRPPAAVRGPGDAAAAQGAAGIVHAVGGAAVAARAAAHGRPARVARAAPRGERAPRRRAPPRGALRRLCGRV</sequence>
<dbReference type="Proteomes" id="UP000218209">
    <property type="component" value="Unassembled WGS sequence"/>
</dbReference>
<organism evidence="2 3">
    <name type="scientific">Porphyra umbilicalis</name>
    <name type="common">Purple laver</name>
    <name type="synonym">Red alga</name>
    <dbReference type="NCBI Taxonomy" id="2786"/>
    <lineage>
        <taxon>Eukaryota</taxon>
        <taxon>Rhodophyta</taxon>
        <taxon>Bangiophyceae</taxon>
        <taxon>Bangiales</taxon>
        <taxon>Bangiaceae</taxon>
        <taxon>Porphyra</taxon>
    </lineage>
</organism>